<dbReference type="Proteomes" id="UP000016517">
    <property type="component" value="Unassembled WGS sequence"/>
</dbReference>
<evidence type="ECO:0000313" key="1">
    <source>
        <dbReference type="EMBL" id="ERH70953.1"/>
    </source>
</evidence>
<dbReference type="AlphaFoldDB" id="A0AAV3K269"/>
<comment type="caution">
    <text evidence="1">The sequence shown here is derived from an EMBL/GenBank/DDBJ whole genome shotgun (WGS) entry which is preliminary data.</text>
</comment>
<organism evidence="1 2">
    <name type="scientific">Acinetobacter baumannii EGD-HP18</name>
    <dbReference type="NCBI Taxonomy" id="1358412"/>
    <lineage>
        <taxon>Bacteria</taxon>
        <taxon>Pseudomonadati</taxon>
        <taxon>Pseudomonadota</taxon>
        <taxon>Gammaproteobacteria</taxon>
        <taxon>Moraxellales</taxon>
        <taxon>Moraxellaceae</taxon>
        <taxon>Acinetobacter</taxon>
        <taxon>Acinetobacter calcoaceticus/baumannii complex</taxon>
    </lineage>
</organism>
<proteinExistence type="predicted"/>
<name>A0AAV3K269_ACIBA</name>
<reference evidence="1 2" key="1">
    <citation type="submission" date="2013-08" db="EMBL/GenBank/DDBJ databases">
        <title>Study of Ammonical-Nitrogen removal by Nitrification Denitrification process using lab isolates.</title>
        <authorList>
            <person name="Khardenavis A.A."/>
            <person name="Pal R.R."/>
            <person name="Kapley A."/>
            <person name="Qureshi A."/>
            <person name="Purohit H.J."/>
        </authorList>
    </citation>
    <scope>NUCLEOTIDE SEQUENCE [LARGE SCALE GENOMIC DNA]</scope>
    <source>
        <strain evidence="1 2">EGD-HP18</strain>
    </source>
</reference>
<sequence>MNLSQAESKEILEQRLRTLARKERIGKHNATAVKGTNFFQLQ</sequence>
<protein>
    <submittedName>
        <fullName evidence="1">Uncharacterized protein</fullName>
    </submittedName>
</protein>
<gene>
    <name evidence="1" type="ORF">N173_14010</name>
</gene>
<evidence type="ECO:0000313" key="2">
    <source>
        <dbReference type="Proteomes" id="UP000016517"/>
    </source>
</evidence>
<dbReference type="EMBL" id="AVST01000035">
    <property type="protein sequence ID" value="ERH70953.1"/>
    <property type="molecule type" value="Genomic_DNA"/>
</dbReference>
<accession>A0AAV3K269</accession>